<dbReference type="Pfam" id="PF03564">
    <property type="entry name" value="DUF1759"/>
    <property type="match status" value="1"/>
</dbReference>
<evidence type="ECO:0000256" key="1">
    <source>
        <dbReference type="SAM" id="MobiDB-lite"/>
    </source>
</evidence>
<feature type="compositionally biased region" description="Polar residues" evidence="1">
    <location>
        <begin position="406"/>
        <end position="432"/>
    </location>
</feature>
<name>A0A151X752_9HYME</name>
<dbReference type="STRING" id="64791.A0A151X752"/>
<dbReference type="EMBL" id="KQ982464">
    <property type="protein sequence ID" value="KYQ56128.1"/>
    <property type="molecule type" value="Genomic_DNA"/>
</dbReference>
<dbReference type="PANTHER" id="PTHR47331">
    <property type="entry name" value="PHD-TYPE DOMAIN-CONTAINING PROTEIN"/>
    <property type="match status" value="1"/>
</dbReference>
<reference evidence="2 3" key="1">
    <citation type="submission" date="2015-09" db="EMBL/GenBank/DDBJ databases">
        <title>Trachymyrmex zeteki WGS genome.</title>
        <authorList>
            <person name="Nygaard S."/>
            <person name="Hu H."/>
            <person name="Boomsma J."/>
            <person name="Zhang G."/>
        </authorList>
    </citation>
    <scope>NUCLEOTIDE SEQUENCE [LARGE SCALE GENOMIC DNA]</scope>
    <source>
        <strain evidence="2">Tzet28-1</strain>
        <tissue evidence="2">Whole body</tissue>
    </source>
</reference>
<gene>
    <name evidence="2" type="ORF">ALC60_04951</name>
</gene>
<dbReference type="AlphaFoldDB" id="A0A151X752"/>
<evidence type="ECO:0000313" key="3">
    <source>
        <dbReference type="Proteomes" id="UP000075809"/>
    </source>
</evidence>
<proteinExistence type="predicted"/>
<evidence type="ECO:0008006" key="4">
    <source>
        <dbReference type="Google" id="ProtNLM"/>
    </source>
</evidence>
<feature type="region of interest" description="Disordered" evidence="1">
    <location>
        <begin position="404"/>
        <end position="432"/>
    </location>
</feature>
<organism evidence="2 3">
    <name type="scientific">Mycetomoellerius zeteki</name>
    <dbReference type="NCBI Taxonomy" id="64791"/>
    <lineage>
        <taxon>Eukaryota</taxon>
        <taxon>Metazoa</taxon>
        <taxon>Ecdysozoa</taxon>
        <taxon>Arthropoda</taxon>
        <taxon>Hexapoda</taxon>
        <taxon>Insecta</taxon>
        <taxon>Pterygota</taxon>
        <taxon>Neoptera</taxon>
        <taxon>Endopterygota</taxon>
        <taxon>Hymenoptera</taxon>
        <taxon>Apocrita</taxon>
        <taxon>Aculeata</taxon>
        <taxon>Formicoidea</taxon>
        <taxon>Formicidae</taxon>
        <taxon>Myrmicinae</taxon>
        <taxon>Mycetomoellerius</taxon>
    </lineage>
</organism>
<accession>A0A151X752</accession>
<dbReference type="InterPro" id="IPR005312">
    <property type="entry name" value="DUF1759"/>
</dbReference>
<protein>
    <recommendedName>
        <fullName evidence="4">CCHC-type domain-containing protein</fullName>
    </recommendedName>
</protein>
<sequence length="475" mass="54489">MSRTEAEAKTRRRSIKASATRLRIYIESPQAEQATKFELVERKKKLTELFRQYDETQSFIECLDSQSNDANVIAAHAEERARFEEAYFQLIVLYDQRISRFEQAQVIPQSVSSSTNQVTHQNNTESQIRLPRIQLPVFSGAYEDWCTFHDSFDKLIHANASLSATQKFHYLRSLLKDKAAEIIKSFDITADNYAEAWKLLNERFDNKKRIVQTHVKAMFEIPPIHKENYTALRNLLDNLLKYFRALRALQRPVDSWDDMMIHLVIAKLDSSTIKEWQTSRTDNQLPTFNELTNFLAQRCEALEATFSKSSTRSNLEVSNSSQKAKNPSSHVSTSNQVCVHCKNNHFIFQCDSFRELPVEKRFEIVKSSHLCINCLKNKGHQAKNCTSGSCRKCGKAHNTLLHFDSNKSSTSNTENQTSIPPKSTNASLSESPNPVVTQCALKLIVRLKFTSQPLTYTIVKDSLMAAEYCWIVVHN</sequence>
<keyword evidence="3" id="KW-1185">Reference proteome</keyword>
<dbReference type="PANTHER" id="PTHR47331:SF1">
    <property type="entry name" value="GAG-LIKE PROTEIN"/>
    <property type="match status" value="1"/>
</dbReference>
<evidence type="ECO:0000313" key="2">
    <source>
        <dbReference type="EMBL" id="KYQ56128.1"/>
    </source>
</evidence>
<dbReference type="Proteomes" id="UP000075809">
    <property type="component" value="Unassembled WGS sequence"/>
</dbReference>